<feature type="domain" description="MATH" evidence="1">
    <location>
        <begin position="5"/>
        <end position="72"/>
    </location>
</feature>
<sequence>MSPASGTYVLDVHGFSGLRRQHCGGGGCIVSPTFTVAGLEWAIRYHPEGDADEVTDDVAVFVVLRNYSGIRV</sequence>
<reference evidence="2 3" key="1">
    <citation type="journal article" date="2005" name="PLoS Biol.">
        <title>The genomes of Oryza sativa: a history of duplications.</title>
        <authorList>
            <person name="Yu J."/>
            <person name="Wang J."/>
            <person name="Lin W."/>
            <person name="Li S."/>
            <person name="Li H."/>
            <person name="Zhou J."/>
            <person name="Ni P."/>
            <person name="Dong W."/>
            <person name="Hu S."/>
            <person name="Zeng C."/>
            <person name="Zhang J."/>
            <person name="Zhang Y."/>
            <person name="Li R."/>
            <person name="Xu Z."/>
            <person name="Li S."/>
            <person name="Li X."/>
            <person name="Zheng H."/>
            <person name="Cong L."/>
            <person name="Lin L."/>
            <person name="Yin J."/>
            <person name="Geng J."/>
            <person name="Li G."/>
            <person name="Shi J."/>
            <person name="Liu J."/>
            <person name="Lv H."/>
            <person name="Li J."/>
            <person name="Wang J."/>
            <person name="Deng Y."/>
            <person name="Ran L."/>
            <person name="Shi X."/>
            <person name="Wang X."/>
            <person name="Wu Q."/>
            <person name="Li C."/>
            <person name="Ren X."/>
            <person name="Wang J."/>
            <person name="Wang X."/>
            <person name="Li D."/>
            <person name="Liu D."/>
            <person name="Zhang X."/>
            <person name="Ji Z."/>
            <person name="Zhao W."/>
            <person name="Sun Y."/>
            <person name="Zhang Z."/>
            <person name="Bao J."/>
            <person name="Han Y."/>
            <person name="Dong L."/>
            <person name="Ji J."/>
            <person name="Chen P."/>
            <person name="Wu S."/>
            <person name="Liu J."/>
            <person name="Xiao Y."/>
            <person name="Bu D."/>
            <person name="Tan J."/>
            <person name="Yang L."/>
            <person name="Ye C."/>
            <person name="Zhang J."/>
            <person name="Xu J."/>
            <person name="Zhou Y."/>
            <person name="Yu Y."/>
            <person name="Zhang B."/>
            <person name="Zhuang S."/>
            <person name="Wei H."/>
            <person name="Liu B."/>
            <person name="Lei M."/>
            <person name="Yu H."/>
            <person name="Li Y."/>
            <person name="Xu H."/>
            <person name="Wei S."/>
            <person name="He X."/>
            <person name="Fang L."/>
            <person name="Zhang Z."/>
            <person name="Zhang Y."/>
            <person name="Huang X."/>
            <person name="Su Z."/>
            <person name="Tong W."/>
            <person name="Li J."/>
            <person name="Tong Z."/>
            <person name="Li S."/>
            <person name="Ye J."/>
            <person name="Wang L."/>
            <person name="Fang L."/>
            <person name="Lei T."/>
            <person name="Chen C."/>
            <person name="Chen H."/>
            <person name="Xu Z."/>
            <person name="Li H."/>
            <person name="Huang H."/>
            <person name="Zhang F."/>
            <person name="Xu H."/>
            <person name="Li N."/>
            <person name="Zhao C."/>
            <person name="Li S."/>
            <person name="Dong L."/>
            <person name="Huang Y."/>
            <person name="Li L."/>
            <person name="Xi Y."/>
            <person name="Qi Q."/>
            <person name="Li W."/>
            <person name="Zhang B."/>
            <person name="Hu W."/>
            <person name="Zhang Y."/>
            <person name="Tian X."/>
            <person name="Jiao Y."/>
            <person name="Liang X."/>
            <person name="Jin J."/>
            <person name="Gao L."/>
            <person name="Zheng W."/>
            <person name="Hao B."/>
            <person name="Liu S."/>
            <person name="Wang W."/>
            <person name="Yuan L."/>
            <person name="Cao M."/>
            <person name="McDermott J."/>
            <person name="Samudrala R."/>
            <person name="Wang J."/>
            <person name="Wong G.K."/>
            <person name="Yang H."/>
        </authorList>
    </citation>
    <scope>NUCLEOTIDE SEQUENCE [LARGE SCALE GENOMIC DNA]</scope>
    <source>
        <strain evidence="3">cv. 93-11</strain>
    </source>
</reference>
<dbReference type="EMBL" id="CM000133">
    <property type="protein sequence ID" value="EAZ05479.1"/>
    <property type="molecule type" value="Genomic_DNA"/>
</dbReference>
<dbReference type="Gramene" id="BGIOSGA027929-TA">
    <property type="protein sequence ID" value="BGIOSGA027929-PA"/>
    <property type="gene ID" value="BGIOSGA027929"/>
</dbReference>
<proteinExistence type="predicted"/>
<dbReference type="CDD" id="cd00121">
    <property type="entry name" value="MATH"/>
    <property type="match status" value="1"/>
</dbReference>
<gene>
    <name evidence="2" type="ORF">OsI_27694</name>
</gene>
<dbReference type="SUPFAM" id="SSF49599">
    <property type="entry name" value="TRAF domain-like"/>
    <property type="match status" value="1"/>
</dbReference>
<keyword evidence="3" id="KW-1185">Reference proteome</keyword>
<dbReference type="HOGENOM" id="CLU_2726696_0_0_1"/>
<accession>A2YQW8</accession>
<dbReference type="Pfam" id="PF22486">
    <property type="entry name" value="MATH_2"/>
    <property type="match status" value="1"/>
</dbReference>
<dbReference type="STRING" id="39946.A2YQW8"/>
<organism evidence="2 3">
    <name type="scientific">Oryza sativa subsp. indica</name>
    <name type="common">Rice</name>
    <dbReference type="NCBI Taxonomy" id="39946"/>
    <lineage>
        <taxon>Eukaryota</taxon>
        <taxon>Viridiplantae</taxon>
        <taxon>Streptophyta</taxon>
        <taxon>Embryophyta</taxon>
        <taxon>Tracheophyta</taxon>
        <taxon>Spermatophyta</taxon>
        <taxon>Magnoliopsida</taxon>
        <taxon>Liliopsida</taxon>
        <taxon>Poales</taxon>
        <taxon>Poaceae</taxon>
        <taxon>BOP clade</taxon>
        <taxon>Oryzoideae</taxon>
        <taxon>Oryzeae</taxon>
        <taxon>Oryzinae</taxon>
        <taxon>Oryza</taxon>
        <taxon>Oryza sativa</taxon>
    </lineage>
</organism>
<dbReference type="InterPro" id="IPR002083">
    <property type="entry name" value="MATH/TRAF_dom"/>
</dbReference>
<evidence type="ECO:0000313" key="2">
    <source>
        <dbReference type="EMBL" id="EAZ05479.1"/>
    </source>
</evidence>
<evidence type="ECO:0000259" key="1">
    <source>
        <dbReference type="PROSITE" id="PS50144"/>
    </source>
</evidence>
<dbReference type="InterPro" id="IPR008974">
    <property type="entry name" value="TRAF-like"/>
</dbReference>
<dbReference type="Gene3D" id="2.60.210.10">
    <property type="entry name" value="Apoptosis, Tumor Necrosis Factor Receptor Associated Protein 2, Chain A"/>
    <property type="match status" value="1"/>
</dbReference>
<dbReference type="Proteomes" id="UP000007015">
    <property type="component" value="Chromosome 8"/>
</dbReference>
<protein>
    <recommendedName>
        <fullName evidence="1">MATH domain-containing protein</fullName>
    </recommendedName>
</protein>
<name>A2YQW8_ORYSI</name>
<dbReference type="PROSITE" id="PS50144">
    <property type="entry name" value="MATH"/>
    <property type="match status" value="1"/>
</dbReference>
<evidence type="ECO:0000313" key="3">
    <source>
        <dbReference type="Proteomes" id="UP000007015"/>
    </source>
</evidence>
<dbReference type="AlphaFoldDB" id="A2YQW8"/>